<reference evidence="8" key="1">
    <citation type="submission" date="2015-04" db="EMBL/GenBank/DDBJ databases">
        <authorList>
            <person name="Mushtaq Mamoona"/>
        </authorList>
    </citation>
    <scope>NUCLEOTIDE SEQUENCE [LARGE SCALE GENOMIC DNA]</scope>
    <source>
        <strain evidence="8">AN4859/03</strain>
    </source>
</reference>
<feature type="domain" description="RNA polymerase sigma-70 region 4" evidence="6">
    <location>
        <begin position="16"/>
        <end position="46"/>
    </location>
</feature>
<sequence length="310" mass="35884">MNIFDDASLLYTVAKYYYIDDYSQSEIAKILNISRPQISRLLKRARELEIVKIEISMPNNIKDESKAEKIKKYLNLKDVLIVEDSNDNKLLYVKASEYLSALIENSKKIGVGWNETLYNISIELKYNDSDKQKVFYPLIGNLGNNNNPYLQITTIVDRFAEKFNSKAYFNNYPALIEKKSLNNNDLEKLEEFKKFWSDLDVAVIGLSSRRESYQSYISDIPKVDKLNIDEIEGIILGSFFMNNGETFNYPDKYYINSIMLSELKKIKDIVCIVSGVKKIDIIKFVAMKKYFNILITDEATADSIISNFNL</sequence>
<gene>
    <name evidence="7" type="ORF">BRSU_2113</name>
</gene>
<dbReference type="InterPro" id="IPR013324">
    <property type="entry name" value="RNA_pol_sigma_r3/r4-like"/>
</dbReference>
<dbReference type="InterPro" id="IPR007630">
    <property type="entry name" value="RNA_pol_sigma70_r4"/>
</dbReference>
<evidence type="ECO:0000256" key="1">
    <source>
        <dbReference type="ARBA" id="ARBA00010466"/>
    </source>
</evidence>
<evidence type="ECO:0000313" key="7">
    <source>
        <dbReference type="EMBL" id="CRF34582.1"/>
    </source>
</evidence>
<accession>A0A0G4K9R5</accession>
<dbReference type="InterPro" id="IPR051054">
    <property type="entry name" value="SorC_transcr_regulators"/>
</dbReference>
<dbReference type="PANTHER" id="PTHR34294">
    <property type="entry name" value="TRANSCRIPTIONAL REGULATOR-RELATED"/>
    <property type="match status" value="1"/>
</dbReference>
<dbReference type="Proteomes" id="UP000043763">
    <property type="component" value="Unassembled WGS sequence"/>
</dbReference>
<dbReference type="Gene3D" id="3.40.50.1360">
    <property type="match status" value="1"/>
</dbReference>
<feature type="domain" description="Sugar-binding" evidence="5">
    <location>
        <begin position="67"/>
        <end position="305"/>
    </location>
</feature>
<dbReference type="PANTHER" id="PTHR34294:SF1">
    <property type="entry name" value="TRANSCRIPTIONAL REGULATOR LSRR"/>
    <property type="match status" value="1"/>
</dbReference>
<comment type="similarity">
    <text evidence="1">Belongs to the SorC transcriptional regulatory family.</text>
</comment>
<dbReference type="GO" id="GO:0003700">
    <property type="term" value="F:DNA-binding transcription factor activity"/>
    <property type="evidence" value="ECO:0007669"/>
    <property type="project" value="InterPro"/>
</dbReference>
<keyword evidence="2" id="KW-0805">Transcription regulation</keyword>
<dbReference type="GO" id="GO:0003677">
    <property type="term" value="F:DNA binding"/>
    <property type="evidence" value="ECO:0007669"/>
    <property type="project" value="UniProtKB-KW"/>
</dbReference>
<dbReference type="EMBL" id="CVLB01000002">
    <property type="protein sequence ID" value="CRF34582.1"/>
    <property type="molecule type" value="Genomic_DNA"/>
</dbReference>
<dbReference type="GO" id="GO:0030246">
    <property type="term" value="F:carbohydrate binding"/>
    <property type="evidence" value="ECO:0007669"/>
    <property type="project" value="InterPro"/>
</dbReference>
<dbReference type="RefSeq" id="WP_048595298.1">
    <property type="nucleotide sequence ID" value="NZ_CVLB01000002.1"/>
</dbReference>
<dbReference type="GO" id="GO:0006352">
    <property type="term" value="P:DNA-templated transcription initiation"/>
    <property type="evidence" value="ECO:0007669"/>
    <property type="project" value="InterPro"/>
</dbReference>
<evidence type="ECO:0000313" key="8">
    <source>
        <dbReference type="Proteomes" id="UP000043763"/>
    </source>
</evidence>
<dbReference type="Gene3D" id="1.10.10.60">
    <property type="entry name" value="Homeodomain-like"/>
    <property type="match status" value="1"/>
</dbReference>
<dbReference type="InterPro" id="IPR037171">
    <property type="entry name" value="NagB/RpiA_transferase-like"/>
</dbReference>
<dbReference type="OrthoDB" id="356229at2"/>
<keyword evidence="8" id="KW-1185">Reference proteome</keyword>
<evidence type="ECO:0000256" key="4">
    <source>
        <dbReference type="ARBA" id="ARBA00023163"/>
    </source>
</evidence>
<dbReference type="SUPFAM" id="SSF88659">
    <property type="entry name" value="Sigma3 and sigma4 domains of RNA polymerase sigma factors"/>
    <property type="match status" value="1"/>
</dbReference>
<protein>
    <submittedName>
        <fullName evidence="7">DeoR family transcripitonal regulator</fullName>
    </submittedName>
</protein>
<name>A0A0G4K9R5_9SPIR</name>
<keyword evidence="3" id="KW-0238">DNA-binding</keyword>
<keyword evidence="4" id="KW-0804">Transcription</keyword>
<evidence type="ECO:0000259" key="6">
    <source>
        <dbReference type="Pfam" id="PF04545"/>
    </source>
</evidence>
<organism evidence="7 8">
    <name type="scientific">Brachyspira suanatina</name>
    <dbReference type="NCBI Taxonomy" id="381802"/>
    <lineage>
        <taxon>Bacteria</taxon>
        <taxon>Pseudomonadati</taxon>
        <taxon>Spirochaetota</taxon>
        <taxon>Spirochaetia</taxon>
        <taxon>Brachyspirales</taxon>
        <taxon>Brachyspiraceae</taxon>
        <taxon>Brachyspira</taxon>
    </lineage>
</organism>
<evidence type="ECO:0000259" key="5">
    <source>
        <dbReference type="Pfam" id="PF04198"/>
    </source>
</evidence>
<dbReference type="Pfam" id="PF04198">
    <property type="entry name" value="Sugar-bind"/>
    <property type="match status" value="1"/>
</dbReference>
<evidence type="ECO:0000256" key="3">
    <source>
        <dbReference type="ARBA" id="ARBA00023125"/>
    </source>
</evidence>
<evidence type="ECO:0000256" key="2">
    <source>
        <dbReference type="ARBA" id="ARBA00023015"/>
    </source>
</evidence>
<dbReference type="SUPFAM" id="SSF100950">
    <property type="entry name" value="NagB/RpiA/CoA transferase-like"/>
    <property type="match status" value="1"/>
</dbReference>
<dbReference type="InterPro" id="IPR007324">
    <property type="entry name" value="Sugar-bd_dom_put"/>
</dbReference>
<dbReference type="Pfam" id="PF04545">
    <property type="entry name" value="Sigma70_r4"/>
    <property type="match status" value="1"/>
</dbReference>
<proteinExistence type="inferred from homology"/>
<dbReference type="AlphaFoldDB" id="A0A0G4K9R5"/>